<dbReference type="PROSITE" id="PS50206">
    <property type="entry name" value="RHODANESE_3"/>
    <property type="match status" value="1"/>
</dbReference>
<dbReference type="InterPro" id="IPR050229">
    <property type="entry name" value="GlpE_sulfurtransferase"/>
</dbReference>
<gene>
    <name evidence="2" type="ORF">ACFP85_15415</name>
</gene>
<evidence type="ECO:0000313" key="2">
    <source>
        <dbReference type="EMBL" id="MFC6441541.1"/>
    </source>
</evidence>
<dbReference type="SUPFAM" id="SSF52821">
    <property type="entry name" value="Rhodanese/Cell cycle control phosphatase"/>
    <property type="match status" value="1"/>
</dbReference>
<feature type="domain" description="Rhodanese" evidence="1">
    <location>
        <begin position="28"/>
        <end position="131"/>
    </location>
</feature>
<evidence type="ECO:0000313" key="3">
    <source>
        <dbReference type="Proteomes" id="UP001596364"/>
    </source>
</evidence>
<dbReference type="PANTHER" id="PTHR43031">
    <property type="entry name" value="FAD-DEPENDENT OXIDOREDUCTASE"/>
    <property type="match status" value="1"/>
</dbReference>
<dbReference type="EMBL" id="JBHSUS010000001">
    <property type="protein sequence ID" value="MFC6441541.1"/>
    <property type="molecule type" value="Genomic_DNA"/>
</dbReference>
<comment type="caution">
    <text evidence="2">The sequence shown here is derived from an EMBL/GenBank/DDBJ whole genome shotgun (WGS) entry which is preliminary data.</text>
</comment>
<sequence length="131" mass="14447">MKTAQQLVGEVKPTINEVSIEQLQQALNDHHTILIDVREQNEFANGHIDRAVNYPRGVLEFRIHQHPSVTQLCDTEQALQELANKPVYLICQSGGRSALSAEALTRMGFNQVKSVAGGMQAWTTAGLPVTQ</sequence>
<keyword evidence="3" id="KW-1185">Reference proteome</keyword>
<dbReference type="Proteomes" id="UP001596364">
    <property type="component" value="Unassembled WGS sequence"/>
</dbReference>
<reference evidence="3" key="1">
    <citation type="journal article" date="2019" name="Int. J. Syst. Evol. Microbiol.">
        <title>The Global Catalogue of Microorganisms (GCM) 10K type strain sequencing project: providing services to taxonomists for standard genome sequencing and annotation.</title>
        <authorList>
            <consortium name="The Broad Institute Genomics Platform"/>
            <consortium name="The Broad Institute Genome Sequencing Center for Infectious Disease"/>
            <person name="Wu L."/>
            <person name="Ma J."/>
        </authorList>
    </citation>
    <scope>NUCLEOTIDE SEQUENCE [LARGE SCALE GENOMIC DNA]</scope>
    <source>
        <strain evidence="3">CGMCC 1.16031</strain>
    </source>
</reference>
<dbReference type="RefSeq" id="WP_131257701.1">
    <property type="nucleotide sequence ID" value="NZ_JBHSUS010000001.1"/>
</dbReference>
<evidence type="ECO:0000259" key="1">
    <source>
        <dbReference type="PROSITE" id="PS50206"/>
    </source>
</evidence>
<dbReference type="InterPro" id="IPR036873">
    <property type="entry name" value="Rhodanese-like_dom_sf"/>
</dbReference>
<dbReference type="InterPro" id="IPR001763">
    <property type="entry name" value="Rhodanese-like_dom"/>
</dbReference>
<dbReference type="SMART" id="SM00450">
    <property type="entry name" value="RHOD"/>
    <property type="match status" value="1"/>
</dbReference>
<name>A0ABW1XMY8_9ALTE</name>
<proteinExistence type="predicted"/>
<dbReference type="Gene3D" id="3.40.250.10">
    <property type="entry name" value="Rhodanese-like domain"/>
    <property type="match status" value="1"/>
</dbReference>
<dbReference type="Pfam" id="PF00581">
    <property type="entry name" value="Rhodanese"/>
    <property type="match status" value="1"/>
</dbReference>
<protein>
    <submittedName>
        <fullName evidence="2">Rhodanese-like domain-containing protein</fullName>
    </submittedName>
</protein>
<accession>A0ABW1XMY8</accession>
<dbReference type="PANTHER" id="PTHR43031:SF1">
    <property type="entry name" value="PYRIDINE NUCLEOTIDE-DISULPHIDE OXIDOREDUCTASE"/>
    <property type="match status" value="1"/>
</dbReference>
<organism evidence="2 3">
    <name type="scientific">Pseudobowmanella zhangzhouensis</name>
    <dbReference type="NCBI Taxonomy" id="1537679"/>
    <lineage>
        <taxon>Bacteria</taxon>
        <taxon>Pseudomonadati</taxon>
        <taxon>Pseudomonadota</taxon>
        <taxon>Gammaproteobacteria</taxon>
        <taxon>Alteromonadales</taxon>
        <taxon>Alteromonadaceae</taxon>
    </lineage>
</organism>
<dbReference type="CDD" id="cd00158">
    <property type="entry name" value="RHOD"/>
    <property type="match status" value="1"/>
</dbReference>